<name>A0ABQ0GZ41_9HYPH</name>
<accession>A0ABQ0GZ41</accession>
<comment type="caution">
    <text evidence="1">The sequence shown here is derived from an EMBL/GenBank/DDBJ whole genome shotgun (WGS) entry which is preliminary data.</text>
</comment>
<protein>
    <submittedName>
        <fullName evidence="1">Lipase family protein</fullName>
    </submittedName>
</protein>
<dbReference type="InterPro" id="IPR029058">
    <property type="entry name" value="AB_hydrolase_fold"/>
</dbReference>
<dbReference type="Proteomes" id="UP001628091">
    <property type="component" value="Unassembled WGS sequence"/>
</dbReference>
<evidence type="ECO:0000313" key="2">
    <source>
        <dbReference type="Proteomes" id="UP001628091"/>
    </source>
</evidence>
<evidence type="ECO:0000313" key="1">
    <source>
        <dbReference type="EMBL" id="GAB1581936.1"/>
    </source>
</evidence>
<dbReference type="Gene3D" id="3.40.50.1820">
    <property type="entry name" value="alpha/beta hydrolase"/>
    <property type="match status" value="2"/>
</dbReference>
<dbReference type="PANTHER" id="PTHR34853">
    <property type="match status" value="1"/>
</dbReference>
<dbReference type="SUPFAM" id="SSF53474">
    <property type="entry name" value="alpha/beta-Hydrolases"/>
    <property type="match status" value="1"/>
</dbReference>
<dbReference type="Pfam" id="PF03583">
    <property type="entry name" value="LIP"/>
    <property type="match status" value="1"/>
</dbReference>
<reference evidence="1 2" key="1">
    <citation type="submission" date="2024-10" db="EMBL/GenBank/DDBJ databases">
        <title>Isolation, draft genome sequencing and identification of Phyllobacterium sp. NSA23, isolated from leaf soil.</title>
        <authorList>
            <person name="Akita H."/>
        </authorList>
    </citation>
    <scope>NUCLEOTIDE SEQUENCE [LARGE SCALE GENOMIC DNA]</scope>
    <source>
        <strain evidence="1 2">NSA23</strain>
    </source>
</reference>
<dbReference type="PIRSF" id="PIRSF029171">
    <property type="entry name" value="Esterase_LipA"/>
    <property type="match status" value="1"/>
</dbReference>
<proteinExistence type="predicted"/>
<sequence length="393" mass="40554">MKNRAQTAAILTGFLALIAVLYVAIVDRQEDFYYATKAELAAGGPGSLIRSERMDEGIDGAEAWRVLYRSTGLNGEPVSVSGVVIVPTGEAPSGGFPVVAWAHPTTGIAQKCAPSLATGIATTIAGFSELVKRGFVVAATDYRGLGTPGPHPYLVGRSAAHSILDAVRAAGGVARASRKFAVWGHSQGGHAALWAGQLAAGYAPELTPVGIAAAAPATRLATLFEDDRDTPGGKAFSALALLSWSKVYGLDPATVIAPGALASARIIGEECMTNRLDLLIDGWALHGLSDTYLRADPTNTAPWSGIIAENTPSAITPGVPALLLQGTRDPVVLPAVTRGFARGLCRAGAPVMLVEMNADHLSVASLGADLAVKWMADRFSGNPLASDCPVLGE</sequence>
<dbReference type="PANTHER" id="PTHR34853:SF1">
    <property type="entry name" value="LIPASE 5"/>
    <property type="match status" value="1"/>
</dbReference>
<keyword evidence="2" id="KW-1185">Reference proteome</keyword>
<dbReference type="RefSeq" id="WP_407864676.1">
    <property type="nucleotide sequence ID" value="NZ_BAAFZP010000001.1"/>
</dbReference>
<dbReference type="EMBL" id="BAAFZP010000001">
    <property type="protein sequence ID" value="GAB1581936.1"/>
    <property type="molecule type" value="Genomic_DNA"/>
</dbReference>
<dbReference type="InterPro" id="IPR005152">
    <property type="entry name" value="Lipase_secreted"/>
</dbReference>
<gene>
    <name evidence="1" type="ORF">PPNSA23_18790</name>
</gene>
<organism evidence="1 2">
    <name type="scientific">Phyllobacterium phragmitis</name>
    <dbReference type="NCBI Taxonomy" id="2670329"/>
    <lineage>
        <taxon>Bacteria</taxon>
        <taxon>Pseudomonadati</taxon>
        <taxon>Pseudomonadota</taxon>
        <taxon>Alphaproteobacteria</taxon>
        <taxon>Hyphomicrobiales</taxon>
        <taxon>Phyllobacteriaceae</taxon>
        <taxon>Phyllobacterium</taxon>
    </lineage>
</organism>